<gene>
    <name evidence="1" type="ORF">L5014_03520</name>
</gene>
<keyword evidence="2" id="KW-1185">Reference proteome</keyword>
<organism evidence="1 2">
    <name type="scientific">Paraburkholderia tagetis</name>
    <dbReference type="NCBI Taxonomy" id="2913261"/>
    <lineage>
        <taxon>Bacteria</taxon>
        <taxon>Pseudomonadati</taxon>
        <taxon>Pseudomonadota</taxon>
        <taxon>Betaproteobacteria</taxon>
        <taxon>Burkholderiales</taxon>
        <taxon>Burkholderiaceae</taxon>
        <taxon>Paraburkholderia</taxon>
    </lineage>
</organism>
<dbReference type="Proteomes" id="UP001139308">
    <property type="component" value="Unassembled WGS sequence"/>
</dbReference>
<evidence type="ECO:0000313" key="1">
    <source>
        <dbReference type="EMBL" id="MCG5072437.1"/>
    </source>
</evidence>
<accession>A0A9X1RMT8</accession>
<proteinExistence type="predicted"/>
<comment type="caution">
    <text evidence="1">The sequence shown here is derived from an EMBL/GenBank/DDBJ whole genome shotgun (WGS) entry which is preliminary data.</text>
</comment>
<dbReference type="RefSeq" id="WP_238462200.1">
    <property type="nucleotide sequence ID" value="NZ_JAKLJA010000002.1"/>
</dbReference>
<protein>
    <submittedName>
        <fullName evidence="1">Uncharacterized protein</fullName>
    </submittedName>
</protein>
<name>A0A9X1RMT8_9BURK</name>
<dbReference type="EMBL" id="JAKLJA010000002">
    <property type="protein sequence ID" value="MCG5072437.1"/>
    <property type="molecule type" value="Genomic_DNA"/>
</dbReference>
<sequence length="56" mass="6405">MTMVGARILMEDCRVLSVNEAQRLERVQAAAEHTLERSGLRRLLDMPATLWRASHD</sequence>
<evidence type="ECO:0000313" key="2">
    <source>
        <dbReference type="Proteomes" id="UP001139308"/>
    </source>
</evidence>
<reference evidence="1" key="1">
    <citation type="submission" date="2022-01" db="EMBL/GenBank/DDBJ databases">
        <title>Genome sequence and assembly of Parabukholderia sp. RG36.</title>
        <authorList>
            <person name="Chhetri G."/>
        </authorList>
    </citation>
    <scope>NUCLEOTIDE SEQUENCE</scope>
    <source>
        <strain evidence="1">RG36</strain>
    </source>
</reference>
<dbReference type="AlphaFoldDB" id="A0A9X1RMT8"/>